<name>A0A8S5UFY4_9CAUD</name>
<dbReference type="Pfam" id="PF04397">
    <property type="entry name" value="LytTR"/>
    <property type="match status" value="1"/>
</dbReference>
<keyword evidence="2" id="KW-0238">DNA-binding</keyword>
<evidence type="ECO:0000313" key="2">
    <source>
        <dbReference type="EMBL" id="DAF93401.1"/>
    </source>
</evidence>
<dbReference type="PROSITE" id="PS50930">
    <property type="entry name" value="HTH_LYTTR"/>
    <property type="match status" value="1"/>
</dbReference>
<dbReference type="Gene3D" id="2.40.50.1020">
    <property type="entry name" value="LytTr DNA-binding domain"/>
    <property type="match status" value="1"/>
</dbReference>
<proteinExistence type="predicted"/>
<accession>A0A8S5UFY4</accession>
<protein>
    <submittedName>
        <fullName evidence="2">LytTr DNA-binding domain</fullName>
    </submittedName>
</protein>
<feature type="domain" description="HTH LytTR-type" evidence="1">
    <location>
        <begin position="33"/>
        <end position="128"/>
    </location>
</feature>
<dbReference type="EMBL" id="BK016086">
    <property type="protein sequence ID" value="DAF93401.1"/>
    <property type="molecule type" value="Genomic_DNA"/>
</dbReference>
<reference evidence="2" key="1">
    <citation type="journal article" date="2021" name="Proc. Natl. Acad. Sci. U.S.A.">
        <title>A Catalog of Tens of Thousands of Viruses from Human Metagenomes Reveals Hidden Associations with Chronic Diseases.</title>
        <authorList>
            <person name="Tisza M.J."/>
            <person name="Buck C.B."/>
        </authorList>
    </citation>
    <scope>NUCLEOTIDE SEQUENCE</scope>
    <source>
        <strain evidence="2">Ctshb19</strain>
    </source>
</reference>
<dbReference type="InterPro" id="IPR007492">
    <property type="entry name" value="LytTR_DNA-bd_dom"/>
</dbReference>
<sequence length="132" mass="15040">MQQQDDVPFDVDVPVKKQHVFKIGMTVIEYDDADIIAFQASQKYVIAHLRGEPDRQPILDESLLALHAKPEYADEFVQIHRSTLVRFSDLIEVRRLPASGLFTAHLTGGLTLSVSRRYGAALRRMLRERPVV</sequence>
<dbReference type="SMART" id="SM00850">
    <property type="entry name" value="LytTR"/>
    <property type="match status" value="1"/>
</dbReference>
<evidence type="ECO:0000259" key="1">
    <source>
        <dbReference type="PROSITE" id="PS50930"/>
    </source>
</evidence>
<organism evidence="2">
    <name type="scientific">Myoviridae sp. ctshb19</name>
    <dbReference type="NCBI Taxonomy" id="2825194"/>
    <lineage>
        <taxon>Viruses</taxon>
        <taxon>Duplodnaviria</taxon>
        <taxon>Heunggongvirae</taxon>
        <taxon>Uroviricota</taxon>
        <taxon>Caudoviricetes</taxon>
    </lineage>
</organism>
<dbReference type="GO" id="GO:0003677">
    <property type="term" value="F:DNA binding"/>
    <property type="evidence" value="ECO:0007669"/>
    <property type="project" value="UniProtKB-KW"/>
</dbReference>